<dbReference type="InterPro" id="IPR038765">
    <property type="entry name" value="Papain-like_cys_pep_sf"/>
</dbReference>
<protein>
    <submittedName>
        <fullName evidence="7">Peptidase P60</fullName>
    </submittedName>
</protein>
<gene>
    <name evidence="7" type="ORF">N018_06990</name>
</gene>
<dbReference type="STRING" id="1357279.N018_06990"/>
<dbReference type="Gene3D" id="3.90.1720.10">
    <property type="entry name" value="endopeptidase domain like (from Nostoc punctiforme)"/>
    <property type="match status" value="1"/>
</dbReference>
<dbReference type="AlphaFoldDB" id="W0MN68"/>
<dbReference type="HOGENOM" id="CLU_016043_7_1_6"/>
<dbReference type="EMBL" id="CP007014">
    <property type="protein sequence ID" value="AHG40004.1"/>
    <property type="molecule type" value="Genomic_DNA"/>
</dbReference>
<dbReference type="GO" id="GO:0008234">
    <property type="term" value="F:cysteine-type peptidase activity"/>
    <property type="evidence" value="ECO:0007669"/>
    <property type="project" value="UniProtKB-KW"/>
</dbReference>
<keyword evidence="3" id="KW-0378">Hydrolase</keyword>
<dbReference type="SUPFAM" id="SSF54001">
    <property type="entry name" value="Cysteine proteinases"/>
    <property type="match status" value="1"/>
</dbReference>
<dbReference type="KEGG" id="psyr:N018_06990"/>
<evidence type="ECO:0000256" key="3">
    <source>
        <dbReference type="ARBA" id="ARBA00022801"/>
    </source>
</evidence>
<proteinExistence type="inferred from homology"/>
<accession>W0MN68</accession>
<dbReference type="Proteomes" id="UP000019089">
    <property type="component" value="Chromosome"/>
</dbReference>
<feature type="domain" description="NlpC/P60" evidence="6">
    <location>
        <begin position="81"/>
        <end position="208"/>
    </location>
</feature>
<evidence type="ECO:0000256" key="5">
    <source>
        <dbReference type="SAM" id="SignalP"/>
    </source>
</evidence>
<evidence type="ECO:0000313" key="8">
    <source>
        <dbReference type="Proteomes" id="UP000019089"/>
    </source>
</evidence>
<organism evidence="7 8">
    <name type="scientific">Pseudomonas syringae CC1557</name>
    <dbReference type="NCBI Taxonomy" id="1357279"/>
    <lineage>
        <taxon>Bacteria</taxon>
        <taxon>Pseudomonadati</taxon>
        <taxon>Pseudomonadota</taxon>
        <taxon>Gammaproteobacteria</taxon>
        <taxon>Pseudomonadales</taxon>
        <taxon>Pseudomonadaceae</taxon>
        <taxon>Pseudomonas</taxon>
        <taxon>Pseudomonas syringae</taxon>
    </lineage>
</organism>
<dbReference type="PANTHER" id="PTHR47053">
    <property type="entry name" value="MUREIN DD-ENDOPEPTIDASE MEPH-RELATED"/>
    <property type="match status" value="1"/>
</dbReference>
<dbReference type="InterPro" id="IPR000064">
    <property type="entry name" value="NLP_P60_dom"/>
</dbReference>
<comment type="similarity">
    <text evidence="1">Belongs to the peptidase C40 family.</text>
</comment>
<name>W0MN68_PSESX</name>
<feature type="chain" id="PRO_5004792443" evidence="5">
    <location>
        <begin position="26"/>
        <end position="245"/>
    </location>
</feature>
<dbReference type="PROSITE" id="PS51257">
    <property type="entry name" value="PROKAR_LIPOPROTEIN"/>
    <property type="match status" value="1"/>
</dbReference>
<keyword evidence="4" id="KW-0788">Thiol protease</keyword>
<evidence type="ECO:0000313" key="7">
    <source>
        <dbReference type="EMBL" id="AHG40004.1"/>
    </source>
</evidence>
<sequence length="245" mass="26703">MPMQVVRFAPLVPLALVTFLFGCSANMPVAQQEQAQPVPRYQNTVTAQSAARRDDAATLQDEMATEDELTHFADNKSYKLPVLADSILERGKSLIGTRYQFGGTSTSSGFDCSGFIGYLFREEAGMSLPRSTREMINVDAPLVSRGNLKPGDLLFFSTRGRGRVSHAAIYAGNQQFIHSSSRRSGGVRIDSLDDAYWSKTFIEAKRPLAMAPGTVAVKSTPVATQTTAMTSTTVKTAPKRRNVNK</sequence>
<evidence type="ECO:0000256" key="2">
    <source>
        <dbReference type="ARBA" id="ARBA00022670"/>
    </source>
</evidence>
<evidence type="ECO:0000259" key="6">
    <source>
        <dbReference type="PROSITE" id="PS51935"/>
    </source>
</evidence>
<dbReference type="GO" id="GO:0006508">
    <property type="term" value="P:proteolysis"/>
    <property type="evidence" value="ECO:0007669"/>
    <property type="project" value="UniProtKB-KW"/>
</dbReference>
<dbReference type="InterPro" id="IPR051202">
    <property type="entry name" value="Peptidase_C40"/>
</dbReference>
<feature type="signal peptide" evidence="5">
    <location>
        <begin position="1"/>
        <end position="25"/>
    </location>
</feature>
<dbReference type="Pfam" id="PF00877">
    <property type="entry name" value="NLPC_P60"/>
    <property type="match status" value="1"/>
</dbReference>
<keyword evidence="5" id="KW-0732">Signal</keyword>
<evidence type="ECO:0000256" key="4">
    <source>
        <dbReference type="ARBA" id="ARBA00022807"/>
    </source>
</evidence>
<dbReference type="PROSITE" id="PS51935">
    <property type="entry name" value="NLPC_P60"/>
    <property type="match status" value="1"/>
</dbReference>
<keyword evidence="2" id="KW-0645">Protease</keyword>
<dbReference type="PANTHER" id="PTHR47053:SF1">
    <property type="entry name" value="MUREIN DD-ENDOPEPTIDASE MEPH-RELATED"/>
    <property type="match status" value="1"/>
</dbReference>
<reference evidence="7 8" key="1">
    <citation type="submission" date="2013-12" db="EMBL/GenBank/DDBJ databases">
        <title>Interactions Between Genome Architecture and Virulence Genes in Pseudomonas syringae, strain CC1557 as a model.</title>
        <authorList>
            <person name="Baltrus D."/>
            <person name="Hockett K."/>
            <person name="Karlsrud E."/>
            <person name="Dougherty K."/>
            <person name="Nishimura M."/>
        </authorList>
    </citation>
    <scope>NUCLEOTIDE SEQUENCE [LARGE SCALE GENOMIC DNA]</scope>
    <source>
        <strain evidence="7 8">CC1557</strain>
    </source>
</reference>
<evidence type="ECO:0000256" key="1">
    <source>
        <dbReference type="ARBA" id="ARBA00007074"/>
    </source>
</evidence>
<dbReference type="eggNOG" id="COG0791">
    <property type="taxonomic scope" value="Bacteria"/>
</dbReference>